<evidence type="ECO:0000313" key="1">
    <source>
        <dbReference type="EMBL" id="MDB6371212.1"/>
    </source>
</evidence>
<comment type="caution">
    <text evidence="1">The sequence shown here is derived from an EMBL/GenBank/DDBJ whole genome shotgun (WGS) entry which is preliminary data.</text>
</comment>
<sequence length="42" mass="4455">MMKSYSYVRQSWRCSGVPAVYFPSLLARGSTAASSGPATLLG</sequence>
<accession>A0AAW6BGY4</accession>
<proteinExistence type="predicted"/>
<reference evidence="1" key="1">
    <citation type="submission" date="2023-01" db="EMBL/GenBank/DDBJ databases">
        <title>Genome sequencing of Photorhabdus bodei 09-20.</title>
        <authorList>
            <person name="Kalindamar S."/>
            <person name="Kumru S."/>
        </authorList>
    </citation>
    <scope>NUCLEOTIDE SEQUENCE</scope>
    <source>
        <strain evidence="1">09-20</strain>
    </source>
</reference>
<gene>
    <name evidence="1" type="ORF">PH362_04345</name>
</gene>
<dbReference type="RefSeq" id="WP_262405117.1">
    <property type="nucleotide sequence ID" value="NZ_JAGJJS010000203.1"/>
</dbReference>
<organism evidence="1 2">
    <name type="scientific">Photorhabdus bodei</name>
    <dbReference type="NCBI Taxonomy" id="2029681"/>
    <lineage>
        <taxon>Bacteria</taxon>
        <taxon>Pseudomonadati</taxon>
        <taxon>Pseudomonadota</taxon>
        <taxon>Gammaproteobacteria</taxon>
        <taxon>Enterobacterales</taxon>
        <taxon>Morganellaceae</taxon>
        <taxon>Photorhabdus</taxon>
    </lineage>
</organism>
<name>A0AAW6BGY4_9GAMM</name>
<dbReference type="EMBL" id="JAQMFO010000004">
    <property type="protein sequence ID" value="MDB6371212.1"/>
    <property type="molecule type" value="Genomic_DNA"/>
</dbReference>
<protein>
    <submittedName>
        <fullName evidence="1">Uncharacterized protein</fullName>
    </submittedName>
</protein>
<dbReference type="AlphaFoldDB" id="A0AAW6BGY4"/>
<evidence type="ECO:0000313" key="2">
    <source>
        <dbReference type="Proteomes" id="UP001212996"/>
    </source>
</evidence>
<dbReference type="Proteomes" id="UP001212996">
    <property type="component" value="Unassembled WGS sequence"/>
</dbReference>